<sequence length="275" mass="30548">MAVDLATPFPNPVPTAQSGPDLLRNASWIEANWPYISTFMCPIFFLLPLALSKSPRRAIQNPYVLGWLAVAFYCWHQTEEHAYDLRGWRYAFVPNFNHGLGAFLFKECDKLGHFSCPLDPTLALHVNVFVVWVGFVATMLLAHYLGGPYAFAGLCNWGMSVVNAFGGHLVPFLIAGYNPGSFQSFFMFSFGIFAITRCGRGFAVACIVNGILLHVITFAIGMNLIFKANFPEETIAVLSVLCSCPMPLLFARLFAPKKYEKLEDSDDDTGYSESP</sequence>
<gene>
    <name evidence="2" type="ORF">SNAT2548_LOCUS19310</name>
</gene>
<keyword evidence="1" id="KW-0812">Transmembrane</keyword>
<dbReference type="OrthoDB" id="413428at2759"/>
<protein>
    <submittedName>
        <fullName evidence="2">Uncharacterized protein</fullName>
    </submittedName>
</protein>
<reference evidence="2" key="1">
    <citation type="submission" date="2021-02" db="EMBL/GenBank/DDBJ databases">
        <authorList>
            <person name="Dougan E. K."/>
            <person name="Rhodes N."/>
            <person name="Thang M."/>
            <person name="Chan C."/>
        </authorList>
    </citation>
    <scope>NUCLEOTIDE SEQUENCE</scope>
</reference>
<feature type="transmembrane region" description="Helical" evidence="1">
    <location>
        <begin position="33"/>
        <end position="51"/>
    </location>
</feature>
<feature type="transmembrane region" description="Helical" evidence="1">
    <location>
        <begin position="176"/>
        <end position="195"/>
    </location>
</feature>
<feature type="transmembrane region" description="Helical" evidence="1">
    <location>
        <begin position="234"/>
        <end position="255"/>
    </location>
</feature>
<accession>A0A812Q843</accession>
<dbReference type="EMBL" id="CAJNDS010002173">
    <property type="protein sequence ID" value="CAE7359913.1"/>
    <property type="molecule type" value="Genomic_DNA"/>
</dbReference>
<evidence type="ECO:0000313" key="2">
    <source>
        <dbReference type="EMBL" id="CAE7359913.1"/>
    </source>
</evidence>
<dbReference type="AlphaFoldDB" id="A0A812Q843"/>
<comment type="caution">
    <text evidence="2">The sequence shown here is derived from an EMBL/GenBank/DDBJ whole genome shotgun (WGS) entry which is preliminary data.</text>
</comment>
<keyword evidence="1" id="KW-0472">Membrane</keyword>
<name>A0A812Q843_9DINO</name>
<evidence type="ECO:0000256" key="1">
    <source>
        <dbReference type="SAM" id="Phobius"/>
    </source>
</evidence>
<feature type="transmembrane region" description="Helical" evidence="1">
    <location>
        <begin position="202"/>
        <end position="222"/>
    </location>
</feature>
<proteinExistence type="predicted"/>
<dbReference type="Proteomes" id="UP000604046">
    <property type="component" value="Unassembled WGS sequence"/>
</dbReference>
<evidence type="ECO:0000313" key="3">
    <source>
        <dbReference type="Proteomes" id="UP000604046"/>
    </source>
</evidence>
<keyword evidence="1" id="KW-1133">Transmembrane helix</keyword>
<keyword evidence="3" id="KW-1185">Reference proteome</keyword>
<organism evidence="2 3">
    <name type="scientific">Symbiodinium natans</name>
    <dbReference type="NCBI Taxonomy" id="878477"/>
    <lineage>
        <taxon>Eukaryota</taxon>
        <taxon>Sar</taxon>
        <taxon>Alveolata</taxon>
        <taxon>Dinophyceae</taxon>
        <taxon>Suessiales</taxon>
        <taxon>Symbiodiniaceae</taxon>
        <taxon>Symbiodinium</taxon>
    </lineage>
</organism>
<feature type="transmembrane region" description="Helical" evidence="1">
    <location>
        <begin position="122"/>
        <end position="142"/>
    </location>
</feature>